<feature type="transmembrane region" description="Helical" evidence="1">
    <location>
        <begin position="66"/>
        <end position="85"/>
    </location>
</feature>
<keyword evidence="1" id="KW-1133">Transmembrane helix</keyword>
<feature type="transmembrane region" description="Helical" evidence="1">
    <location>
        <begin position="36"/>
        <end position="54"/>
    </location>
</feature>
<reference evidence="3 4" key="1">
    <citation type="journal article" date="2014" name="Genome Announc.">
        <title>Draft genome sequences of the altered schaedler flora, a defined bacterial community from gnotobiotic mice.</title>
        <authorList>
            <person name="Wannemuehler M.J."/>
            <person name="Overstreet A.M."/>
            <person name="Ward D.V."/>
            <person name="Phillips G.J."/>
        </authorList>
    </citation>
    <scope>NUCLEOTIDE SEQUENCE [LARGE SCALE GENOMIC DNA]</scope>
    <source>
        <strain evidence="3 4">ASF492</strain>
    </source>
</reference>
<dbReference type="GO" id="GO:0042802">
    <property type="term" value="F:identical protein binding"/>
    <property type="evidence" value="ECO:0007669"/>
    <property type="project" value="TreeGrafter"/>
</dbReference>
<dbReference type="InterPro" id="IPR032834">
    <property type="entry name" value="NatK-like_C"/>
</dbReference>
<dbReference type="STRING" id="1235802.C823_02852"/>
<feature type="transmembrane region" description="Helical" evidence="1">
    <location>
        <begin position="140"/>
        <end position="165"/>
    </location>
</feature>
<protein>
    <recommendedName>
        <fullName evidence="2">Sensor histidine kinase NatK-like C-terminal domain-containing protein</fullName>
    </recommendedName>
</protein>
<dbReference type="Pfam" id="PF14501">
    <property type="entry name" value="HATPase_c_5"/>
    <property type="match status" value="1"/>
</dbReference>
<dbReference type="SUPFAM" id="SSF55874">
    <property type="entry name" value="ATPase domain of HSP90 chaperone/DNA topoisomerase II/histidine kinase"/>
    <property type="match status" value="1"/>
</dbReference>
<keyword evidence="4" id="KW-1185">Reference proteome</keyword>
<comment type="caution">
    <text evidence="3">The sequence shown here is derived from an EMBL/GenBank/DDBJ whole genome shotgun (WGS) entry which is preliminary data.</text>
</comment>
<organism evidence="3 4">
    <name type="scientific">Eubacterium plexicaudatum ASF492</name>
    <dbReference type="NCBI Taxonomy" id="1235802"/>
    <lineage>
        <taxon>Bacteria</taxon>
        <taxon>Bacillati</taxon>
        <taxon>Bacillota</taxon>
        <taxon>Clostridia</taxon>
        <taxon>Eubacteriales</taxon>
        <taxon>Eubacteriaceae</taxon>
        <taxon>Eubacterium</taxon>
    </lineage>
</organism>
<dbReference type="AlphaFoldDB" id="N2AG80"/>
<name>N2AG80_9FIRM</name>
<accession>N2AG80</accession>
<dbReference type="EMBL" id="AQFT01000088">
    <property type="protein sequence ID" value="EMZ25458.1"/>
    <property type="molecule type" value="Genomic_DNA"/>
</dbReference>
<dbReference type="HOGENOM" id="CLU_020211_2_1_9"/>
<sequence>MFNAADVLYAALTVFQGYCLQYFLGSFLETRVKSRWNALYVAGLYVILKMMVMWCSPPGNEDYKVAVGTLALSPGILSFLALCFYKALHPVTVFLVISFQAVMDISSYMAVILIGKPGNKLPDMWNWFVRERIITSEKSLALAVGIGTVVVLVLQYLAVALLMYVSLRKIVWNFREKNYGINRTELLFILTPSAVGMMICMLLRIIMVTVEDSVPKMLYDRYPILVVVIPAILFLSLLSILYGVKLFQDMICRNREKRGRIVLENQVRSLQEHMEEMERIYSGIRGMKHDMKNTLAVIRRLSAGEGNAELQEYLSELNKGLEKLEVRFRTGNTVVDTLLNMKYHEAVRDVPDLRMDADKLLFPQGIVIHSYDIGVILGNAVDNAIEACRKLQSKEPGADAFIRMSSLQKGNLLILKVENSFDGRLVQRRQEEFPVTDKADRRSHGIGLGNIKNTAEKYQGAVDFKVNGRVFILSVMMKNERRNEDAFRSDR</sequence>
<feature type="transmembrane region" description="Helical" evidence="1">
    <location>
        <begin position="222"/>
        <end position="244"/>
    </location>
</feature>
<dbReference type="Proteomes" id="UP000012589">
    <property type="component" value="Unassembled WGS sequence"/>
</dbReference>
<feature type="domain" description="Sensor histidine kinase NatK-like C-terminal" evidence="2">
    <location>
        <begin position="369"/>
        <end position="477"/>
    </location>
</feature>
<dbReference type="OrthoDB" id="9156435at2"/>
<feature type="transmembrane region" description="Helical" evidence="1">
    <location>
        <begin position="6"/>
        <end position="24"/>
    </location>
</feature>
<evidence type="ECO:0000256" key="1">
    <source>
        <dbReference type="SAM" id="Phobius"/>
    </source>
</evidence>
<evidence type="ECO:0000313" key="4">
    <source>
        <dbReference type="Proteomes" id="UP000012589"/>
    </source>
</evidence>
<dbReference type="PANTHER" id="PTHR40448">
    <property type="entry name" value="TWO-COMPONENT SENSOR HISTIDINE KINASE"/>
    <property type="match status" value="1"/>
</dbReference>
<gene>
    <name evidence="3" type="ORF">C823_02852</name>
</gene>
<proteinExistence type="predicted"/>
<evidence type="ECO:0000259" key="2">
    <source>
        <dbReference type="Pfam" id="PF14501"/>
    </source>
</evidence>
<dbReference type="eggNOG" id="COG3290">
    <property type="taxonomic scope" value="Bacteria"/>
</dbReference>
<dbReference type="CDD" id="cd16935">
    <property type="entry name" value="HATPase_AgrC-ComD-like"/>
    <property type="match status" value="1"/>
</dbReference>
<feature type="transmembrane region" description="Helical" evidence="1">
    <location>
        <begin position="186"/>
        <end position="210"/>
    </location>
</feature>
<dbReference type="PANTHER" id="PTHR40448:SF1">
    <property type="entry name" value="TWO-COMPONENT SENSOR HISTIDINE KINASE"/>
    <property type="match status" value="1"/>
</dbReference>
<dbReference type="Gene3D" id="3.30.565.10">
    <property type="entry name" value="Histidine kinase-like ATPase, C-terminal domain"/>
    <property type="match status" value="1"/>
</dbReference>
<evidence type="ECO:0000313" key="3">
    <source>
        <dbReference type="EMBL" id="EMZ25458.1"/>
    </source>
</evidence>
<dbReference type="PATRIC" id="fig|1235802.3.peg.3013"/>
<keyword evidence="1" id="KW-0472">Membrane</keyword>
<keyword evidence="1" id="KW-0812">Transmembrane</keyword>
<dbReference type="InterPro" id="IPR036890">
    <property type="entry name" value="HATPase_C_sf"/>
</dbReference>
<feature type="transmembrane region" description="Helical" evidence="1">
    <location>
        <begin position="92"/>
        <end position="115"/>
    </location>
</feature>